<evidence type="ECO:0000256" key="1">
    <source>
        <dbReference type="SAM" id="MobiDB-lite"/>
    </source>
</evidence>
<accession>A0A0M3JLR8</accession>
<feature type="compositionally biased region" description="Basic and acidic residues" evidence="1">
    <location>
        <begin position="50"/>
        <end position="60"/>
    </location>
</feature>
<sequence>LKRTDLPLHPQIKQKGNERTDKVKPKKVKGSVLAVKRMSKKKARKLLRAHQREQRTRERIASAMEV</sequence>
<protein>
    <submittedName>
        <fullName evidence="2">40S ribosomal protein S6</fullName>
    </submittedName>
</protein>
<proteinExistence type="predicted"/>
<dbReference type="WBParaSite" id="ASIM_0000859901-mRNA-1">
    <property type="protein sequence ID" value="ASIM_0000859901-mRNA-1"/>
    <property type="gene ID" value="ASIM_0000859901"/>
</dbReference>
<reference evidence="2" key="1">
    <citation type="submission" date="2017-02" db="UniProtKB">
        <authorList>
            <consortium name="WormBaseParasite"/>
        </authorList>
    </citation>
    <scope>IDENTIFICATION</scope>
</reference>
<evidence type="ECO:0000313" key="2">
    <source>
        <dbReference type="WBParaSite" id="ASIM_0000859901-mRNA-1"/>
    </source>
</evidence>
<name>A0A0M3JLR8_ANISI</name>
<feature type="compositionally biased region" description="Basic residues" evidence="1">
    <location>
        <begin position="37"/>
        <end position="49"/>
    </location>
</feature>
<feature type="region of interest" description="Disordered" evidence="1">
    <location>
        <begin position="1"/>
        <end position="66"/>
    </location>
</feature>
<dbReference type="AlphaFoldDB" id="A0A0M3JLR8"/>
<organism evidence="2">
    <name type="scientific">Anisakis simplex</name>
    <name type="common">Herring worm</name>
    <dbReference type="NCBI Taxonomy" id="6269"/>
    <lineage>
        <taxon>Eukaryota</taxon>
        <taxon>Metazoa</taxon>
        <taxon>Ecdysozoa</taxon>
        <taxon>Nematoda</taxon>
        <taxon>Chromadorea</taxon>
        <taxon>Rhabditida</taxon>
        <taxon>Spirurina</taxon>
        <taxon>Ascaridomorpha</taxon>
        <taxon>Ascaridoidea</taxon>
        <taxon>Anisakidae</taxon>
        <taxon>Anisakis</taxon>
        <taxon>Anisakis simplex complex</taxon>
    </lineage>
</organism>